<dbReference type="EMBL" id="CAJVPQ010001423">
    <property type="protein sequence ID" value="CAG8551991.1"/>
    <property type="molecule type" value="Genomic_DNA"/>
</dbReference>
<comment type="caution">
    <text evidence="1">The sequence shown here is derived from an EMBL/GenBank/DDBJ whole genome shotgun (WGS) entry which is preliminary data.</text>
</comment>
<reference evidence="1" key="1">
    <citation type="submission" date="2021-06" db="EMBL/GenBank/DDBJ databases">
        <authorList>
            <person name="Kallberg Y."/>
            <person name="Tangrot J."/>
            <person name="Rosling A."/>
        </authorList>
    </citation>
    <scope>NUCLEOTIDE SEQUENCE</scope>
    <source>
        <strain evidence="1">UK204</strain>
    </source>
</reference>
<accession>A0A9N9B499</accession>
<sequence>EPEICSLYNEADLLFESNGAILEADMICSRCRQSIYLEDDNTQLLLQEEEYIIEKLFKDLAKEPQDFSPLSENSVEETENPTTSEMIFVELHNKIV</sequence>
<name>A0A9N9B499_9GLOM</name>
<proteinExistence type="predicted"/>
<dbReference type="Proteomes" id="UP000789570">
    <property type="component" value="Unassembled WGS sequence"/>
</dbReference>
<dbReference type="AlphaFoldDB" id="A0A9N9B499"/>
<feature type="non-terminal residue" evidence="1">
    <location>
        <position position="96"/>
    </location>
</feature>
<organism evidence="1 2">
    <name type="scientific">Funneliformis caledonium</name>
    <dbReference type="NCBI Taxonomy" id="1117310"/>
    <lineage>
        <taxon>Eukaryota</taxon>
        <taxon>Fungi</taxon>
        <taxon>Fungi incertae sedis</taxon>
        <taxon>Mucoromycota</taxon>
        <taxon>Glomeromycotina</taxon>
        <taxon>Glomeromycetes</taxon>
        <taxon>Glomerales</taxon>
        <taxon>Glomeraceae</taxon>
        <taxon>Funneliformis</taxon>
    </lineage>
</organism>
<protein>
    <submittedName>
        <fullName evidence="1">16198_t:CDS:1</fullName>
    </submittedName>
</protein>
<dbReference type="OrthoDB" id="2415317at2759"/>
<evidence type="ECO:0000313" key="2">
    <source>
        <dbReference type="Proteomes" id="UP000789570"/>
    </source>
</evidence>
<evidence type="ECO:0000313" key="1">
    <source>
        <dbReference type="EMBL" id="CAG8551991.1"/>
    </source>
</evidence>
<gene>
    <name evidence="1" type="ORF">FCALED_LOCUS6166</name>
</gene>
<keyword evidence="2" id="KW-1185">Reference proteome</keyword>